<reference evidence="3 4" key="1">
    <citation type="journal article" date="2016" name="BMC Genomics">
        <title>Comparative genomics reveals Cyclospora cayetanensis possesses coccidia-like metabolism and invasion components but unique surface antigens.</title>
        <authorList>
            <person name="Liu S."/>
            <person name="Wang L."/>
            <person name="Zheng H."/>
            <person name="Xu Z."/>
            <person name="Roellig D.M."/>
            <person name="Li N."/>
            <person name="Frace M.A."/>
            <person name="Tang K."/>
            <person name="Arrowood M.J."/>
            <person name="Moss D.M."/>
            <person name="Zhang L."/>
            <person name="Feng Y."/>
            <person name="Xiao L."/>
        </authorList>
    </citation>
    <scope>NUCLEOTIDE SEQUENCE [LARGE SCALE GENOMIC DNA]</scope>
    <source>
        <strain evidence="3 4">CHN_HEN01</strain>
    </source>
</reference>
<name>A0A1D3D4N3_9EIME</name>
<evidence type="ECO:0000256" key="1">
    <source>
        <dbReference type="SAM" id="Coils"/>
    </source>
</evidence>
<organism evidence="3 4">
    <name type="scientific">Cyclospora cayetanensis</name>
    <dbReference type="NCBI Taxonomy" id="88456"/>
    <lineage>
        <taxon>Eukaryota</taxon>
        <taxon>Sar</taxon>
        <taxon>Alveolata</taxon>
        <taxon>Apicomplexa</taxon>
        <taxon>Conoidasida</taxon>
        <taxon>Coccidia</taxon>
        <taxon>Eucoccidiorida</taxon>
        <taxon>Eimeriorina</taxon>
        <taxon>Eimeriidae</taxon>
        <taxon>Cyclospora</taxon>
    </lineage>
</organism>
<dbReference type="Proteomes" id="UP000095192">
    <property type="component" value="Unassembled WGS sequence"/>
</dbReference>
<evidence type="ECO:0000313" key="3">
    <source>
        <dbReference type="EMBL" id="OEH78413.1"/>
    </source>
</evidence>
<evidence type="ECO:0000256" key="2">
    <source>
        <dbReference type="SAM" id="MobiDB-lite"/>
    </source>
</evidence>
<gene>
    <name evidence="3" type="ORF">cyc_00236</name>
</gene>
<comment type="caution">
    <text evidence="3">The sequence shown here is derived from an EMBL/GenBank/DDBJ whole genome shotgun (WGS) entry which is preliminary data.</text>
</comment>
<dbReference type="AlphaFoldDB" id="A0A1D3D4N3"/>
<feature type="coiled-coil region" evidence="1">
    <location>
        <begin position="61"/>
        <end position="142"/>
    </location>
</feature>
<feature type="compositionally biased region" description="Polar residues" evidence="2">
    <location>
        <begin position="214"/>
        <end position="253"/>
    </location>
</feature>
<feature type="compositionally biased region" description="Polar residues" evidence="2">
    <location>
        <begin position="261"/>
        <end position="315"/>
    </location>
</feature>
<feature type="region of interest" description="Disordered" evidence="2">
    <location>
        <begin position="209"/>
        <end position="315"/>
    </location>
</feature>
<evidence type="ECO:0000313" key="4">
    <source>
        <dbReference type="Proteomes" id="UP000095192"/>
    </source>
</evidence>
<dbReference type="VEuPathDB" id="ToxoDB:cyc_00236"/>
<dbReference type="VEuPathDB" id="ToxoDB:LOC34617439"/>
<keyword evidence="4" id="KW-1185">Reference proteome</keyword>
<dbReference type="InParanoid" id="A0A1D3D4N3"/>
<proteinExistence type="predicted"/>
<keyword evidence="1" id="KW-0175">Coiled coil</keyword>
<protein>
    <submittedName>
        <fullName evidence="3">Uncharacterized protein</fullName>
    </submittedName>
</protein>
<accession>A0A1D3D4N3</accession>
<sequence length="315" mass="34608">MFTHILRLCLDWDKSGKVLRVGISGYFYDKPTYQRPVEAVVNALESFKLVSSSVKPQLDLMRKANGEAAKSIAKVERANRRKYKAEKLLSRKEAALKKLQKKAQTGKDPQAAHKVKAAEDQVQLAKNGLQMAEAELAREMQQTMNGAAPEAAMQVSRALEAMLLFLMGSGVDIGAVRAAIKTLEEAPYVSPLTAMGQQQHLAQLSLSSKPEGYGQQQQGMVQRSLSNKQESHAQEPQQEQPRQIYSPHGSNVADQKKRPSSLHSTSRQLTHSDPGSQLQTPRKPQSGHTTPMAPGTSSEITNEQRASPNNPFSSD</sequence>
<dbReference type="EMBL" id="JROU02000745">
    <property type="protein sequence ID" value="OEH78413.1"/>
    <property type="molecule type" value="Genomic_DNA"/>
</dbReference>